<evidence type="ECO:0000313" key="2">
    <source>
        <dbReference type="Proteomes" id="UP000076858"/>
    </source>
</evidence>
<dbReference type="EMBL" id="LRGB01001937">
    <property type="protein sequence ID" value="KZS09924.1"/>
    <property type="molecule type" value="Genomic_DNA"/>
</dbReference>
<proteinExistence type="predicted"/>
<keyword evidence="2" id="KW-1185">Reference proteome</keyword>
<reference evidence="1 2" key="1">
    <citation type="submission" date="2016-03" db="EMBL/GenBank/DDBJ databases">
        <title>EvidentialGene: Evidence-directed Construction of Genes on Genomes.</title>
        <authorList>
            <person name="Gilbert D.G."/>
            <person name="Choi J.-H."/>
            <person name="Mockaitis K."/>
            <person name="Colbourne J."/>
            <person name="Pfrender M."/>
        </authorList>
    </citation>
    <scope>NUCLEOTIDE SEQUENCE [LARGE SCALE GENOMIC DNA]</scope>
    <source>
        <strain evidence="1 2">Xinb3</strain>
        <tissue evidence="1">Complete organism</tissue>
    </source>
</reference>
<evidence type="ECO:0000313" key="1">
    <source>
        <dbReference type="EMBL" id="KZS09924.1"/>
    </source>
</evidence>
<organism evidence="1 2">
    <name type="scientific">Daphnia magna</name>
    <dbReference type="NCBI Taxonomy" id="35525"/>
    <lineage>
        <taxon>Eukaryota</taxon>
        <taxon>Metazoa</taxon>
        <taxon>Ecdysozoa</taxon>
        <taxon>Arthropoda</taxon>
        <taxon>Crustacea</taxon>
        <taxon>Branchiopoda</taxon>
        <taxon>Diplostraca</taxon>
        <taxon>Cladocera</taxon>
        <taxon>Anomopoda</taxon>
        <taxon>Daphniidae</taxon>
        <taxon>Daphnia</taxon>
    </lineage>
</organism>
<protein>
    <submittedName>
        <fullName evidence="1">Uncharacterized protein</fullName>
    </submittedName>
</protein>
<dbReference type="Proteomes" id="UP000076858">
    <property type="component" value="Unassembled WGS sequence"/>
</dbReference>
<gene>
    <name evidence="1" type="ORF">APZ42_025727</name>
</gene>
<comment type="caution">
    <text evidence="1">The sequence shown here is derived from an EMBL/GenBank/DDBJ whole genome shotgun (WGS) entry which is preliminary data.</text>
</comment>
<sequence length="49" mass="5981">MAQINTSLWRDTHFDGRGQLEIIHWQPYAVFLKYFFLSHFFQTPPQPNR</sequence>
<dbReference type="AlphaFoldDB" id="A0A162DCJ9"/>
<accession>A0A162DCJ9</accession>
<name>A0A162DCJ9_9CRUS</name>